<proteinExistence type="predicted"/>
<keyword evidence="4" id="KW-0812">Transmembrane</keyword>
<dbReference type="PROSITE" id="PS50111">
    <property type="entry name" value="CHEMOTAXIS_TRANSDUC_2"/>
    <property type="match status" value="1"/>
</dbReference>
<keyword evidence="7" id="KW-1185">Reference proteome</keyword>
<keyword evidence="4" id="KW-0472">Membrane</keyword>
<feature type="transmembrane region" description="Helical" evidence="4">
    <location>
        <begin position="12"/>
        <end position="29"/>
    </location>
</feature>
<dbReference type="SMART" id="SM00283">
    <property type="entry name" value="MA"/>
    <property type="match status" value="1"/>
</dbReference>
<feature type="domain" description="Methyl-accepting transducer" evidence="5">
    <location>
        <begin position="96"/>
        <end position="332"/>
    </location>
</feature>
<dbReference type="EMBL" id="JAVDSB010000017">
    <property type="protein sequence ID" value="MDR6554518.1"/>
    <property type="molecule type" value="Genomic_DNA"/>
</dbReference>
<evidence type="ECO:0000256" key="1">
    <source>
        <dbReference type="ARBA" id="ARBA00023224"/>
    </source>
</evidence>
<name>A0ABU1P445_9BACL</name>
<dbReference type="Proteomes" id="UP001267290">
    <property type="component" value="Unassembled WGS sequence"/>
</dbReference>
<dbReference type="CDD" id="cd18773">
    <property type="entry name" value="PDC1_HK_sensor"/>
    <property type="match status" value="1"/>
</dbReference>
<evidence type="ECO:0000313" key="6">
    <source>
        <dbReference type="EMBL" id="MDR6554518.1"/>
    </source>
</evidence>
<dbReference type="InterPro" id="IPR004089">
    <property type="entry name" value="MCPsignal_dom"/>
</dbReference>
<dbReference type="PANTHER" id="PTHR32089">
    <property type="entry name" value="METHYL-ACCEPTING CHEMOTAXIS PROTEIN MCPB"/>
    <property type="match status" value="1"/>
</dbReference>
<dbReference type="SUPFAM" id="SSF58104">
    <property type="entry name" value="Methyl-accepting chemotaxis protein (MCP) signaling domain"/>
    <property type="match status" value="1"/>
</dbReference>
<dbReference type="Pfam" id="PF00015">
    <property type="entry name" value="MCPsignal"/>
    <property type="match status" value="1"/>
</dbReference>
<feature type="transmembrane region" description="Helical" evidence="4">
    <location>
        <begin position="35"/>
        <end position="53"/>
    </location>
</feature>
<dbReference type="InterPro" id="IPR029151">
    <property type="entry name" value="Sensor-like_sf"/>
</dbReference>
<dbReference type="PANTHER" id="PTHR32089:SF112">
    <property type="entry name" value="LYSOZYME-LIKE PROTEIN-RELATED"/>
    <property type="match status" value="1"/>
</dbReference>
<protein>
    <submittedName>
        <fullName evidence="6">Methyl-accepting chemotaxis protein</fullName>
    </submittedName>
</protein>
<dbReference type="SUPFAM" id="SSF103190">
    <property type="entry name" value="Sensory domain-like"/>
    <property type="match status" value="1"/>
</dbReference>
<accession>A0ABU1P445</accession>
<reference evidence="6 7" key="1">
    <citation type="submission" date="2023-07" db="EMBL/GenBank/DDBJ databases">
        <title>Sorghum-associated microbial communities from plants grown in Nebraska, USA.</title>
        <authorList>
            <person name="Schachtman D."/>
        </authorList>
    </citation>
    <scope>NUCLEOTIDE SEQUENCE [LARGE SCALE GENOMIC DNA]</scope>
    <source>
        <strain evidence="6 7">CC258</strain>
    </source>
</reference>
<evidence type="ECO:0000313" key="7">
    <source>
        <dbReference type="Proteomes" id="UP001267290"/>
    </source>
</evidence>
<dbReference type="Gene3D" id="1.10.287.950">
    <property type="entry name" value="Methyl-accepting chemotaxis protein"/>
    <property type="match status" value="1"/>
</dbReference>
<evidence type="ECO:0000259" key="5">
    <source>
        <dbReference type="PROSITE" id="PS50111"/>
    </source>
</evidence>
<keyword evidence="4" id="KW-1133">Transmembrane helix</keyword>
<sequence>MRMWTDSRQKAWFYGFVVIGISLNAFAIFSAAKWVALVSVAIFLLMGVSALLSSRATGKAREQGAFDHEEQFRTFIQESQVVADRLAAAVEEVNRSIGHLLQIADASIQGEEELKGRSQHAAGQLQEAFAAIQQVSAAADQILDSSLHMHRESEQTKDTVVDVCRSLNTTDEVMNDLHVNNDTMQKKIQDLTAHTSKIEEINTFITEVVAQTSLLALNASIEAARAGEHGRGFSVVAQEIKKLAAQSYEAVQKSSELLADIESGVSQVVAAVAEEKASVTHGIDEMKVMKGKIDTIFSLILNVNSLVASTTSSTKHQSSLVSGTRSSLGEVVELMEDTMSSVEHTLDQMKKQRHEVARLQHINQNLDRSSAELIQAIQAVGLKSKAGSVHVNIEEMKQLLNALVRVPDIRSLLEDKHTSHLHGILKKTAGVEAIWSNRGDGTFIYSEPEAGLVNAKGREWWKRAMAGELFISDEYVSAITKKPCITLSKAVIDDMGNPIGVVGIDLVLN</sequence>
<evidence type="ECO:0000256" key="3">
    <source>
        <dbReference type="SAM" id="Coils"/>
    </source>
</evidence>
<evidence type="ECO:0000256" key="2">
    <source>
        <dbReference type="PROSITE-ProRule" id="PRU00284"/>
    </source>
</evidence>
<organism evidence="6 7">
    <name type="scientific">Paenibacillus qinlingensis</name>
    <dbReference type="NCBI Taxonomy" id="1837343"/>
    <lineage>
        <taxon>Bacteria</taxon>
        <taxon>Bacillati</taxon>
        <taxon>Bacillota</taxon>
        <taxon>Bacilli</taxon>
        <taxon>Bacillales</taxon>
        <taxon>Paenibacillaceae</taxon>
        <taxon>Paenibacillus</taxon>
    </lineage>
</organism>
<evidence type="ECO:0000256" key="4">
    <source>
        <dbReference type="SAM" id="Phobius"/>
    </source>
</evidence>
<gene>
    <name evidence="6" type="ORF">J2736_005748</name>
</gene>
<comment type="caution">
    <text evidence="6">The sequence shown here is derived from an EMBL/GenBank/DDBJ whole genome shotgun (WGS) entry which is preliminary data.</text>
</comment>
<dbReference type="Gene3D" id="3.30.450.20">
    <property type="entry name" value="PAS domain"/>
    <property type="match status" value="1"/>
</dbReference>
<feature type="coiled-coil region" evidence="3">
    <location>
        <begin position="332"/>
        <end position="369"/>
    </location>
</feature>
<keyword evidence="1 2" id="KW-0807">Transducer</keyword>
<keyword evidence="3" id="KW-0175">Coiled coil</keyword>